<evidence type="ECO:0000256" key="5">
    <source>
        <dbReference type="PROSITE-ProRule" id="PRU01248"/>
    </source>
</evidence>
<evidence type="ECO:0000256" key="1">
    <source>
        <dbReference type="ARBA" id="ARBA00008857"/>
    </source>
</evidence>
<dbReference type="InterPro" id="IPR050090">
    <property type="entry name" value="Tyrosine_recombinase_XerCD"/>
</dbReference>
<evidence type="ECO:0000256" key="4">
    <source>
        <dbReference type="ARBA" id="ARBA00023172"/>
    </source>
</evidence>
<dbReference type="PROSITE" id="PS51900">
    <property type="entry name" value="CB"/>
    <property type="match status" value="1"/>
</dbReference>
<evidence type="ECO:0000313" key="9">
    <source>
        <dbReference type="Proteomes" id="UP001310386"/>
    </source>
</evidence>
<dbReference type="Gene3D" id="1.10.150.130">
    <property type="match status" value="1"/>
</dbReference>
<dbReference type="InterPro" id="IPR013762">
    <property type="entry name" value="Integrase-like_cat_sf"/>
</dbReference>
<protein>
    <submittedName>
        <fullName evidence="8">Tyrosine-type recombinase/integrase</fullName>
    </submittedName>
</protein>
<dbReference type="Pfam" id="PF02899">
    <property type="entry name" value="Phage_int_SAM_1"/>
    <property type="match status" value="1"/>
</dbReference>
<dbReference type="InterPro" id="IPR044068">
    <property type="entry name" value="CB"/>
</dbReference>
<sequence>MKEVLLSTLIEQTKAAINVVGLSKKTLSNYEYEGFTPIARYFIQENQKQYCKQLALRFVLLTRQQYDQRLTYRSKYQNIRKVATMLEECYETGTVKWSCLPNWSGEQLGQHFVDILSQFVTEKTAEGIYSTATIKQYKSKILHFLLYLERNRHQDFAKVTLKDVNDYIPVAAKTHPNGMGNVISALRSFGSFLNEKHSDRIDILPVLRTIIPKRRKVHAGFTLEEAGQVLSVVDKETAIGKRDFAILTLAKNTGLRAVDITNIKFNDINWHRSEFRIVQHKTGQPLVLPLEPVVGNAIADYILHGRPESESPYIFLRSCRPYEKLDNRSASTVATRYIKRSDVATNGVQRKGMHSFRRSIGTRMLEAEIRLSIISEVLGHTHLDSAKPYLSTNEKQLRNCALGLSGIEVMKEELQ</sequence>
<feature type="domain" description="Tyr recombinase" evidence="6">
    <location>
        <begin position="216"/>
        <end position="402"/>
    </location>
</feature>
<dbReference type="InterPro" id="IPR010998">
    <property type="entry name" value="Integrase_recombinase_N"/>
</dbReference>
<evidence type="ECO:0000256" key="2">
    <source>
        <dbReference type="ARBA" id="ARBA00022908"/>
    </source>
</evidence>
<reference evidence="8" key="1">
    <citation type="submission" date="2023-12" db="EMBL/GenBank/DDBJ databases">
        <title>Fervidustalea candida gen. nov., sp. nov., a novel member of the family Paenibacillaceae isolated from a geothermal area.</title>
        <authorList>
            <person name="Li W.-J."/>
            <person name="Jiao J.-Y."/>
            <person name="Chen Y."/>
        </authorList>
    </citation>
    <scope>NUCLEOTIDE SEQUENCE</scope>
    <source>
        <strain evidence="8">SYSU GA230002</strain>
    </source>
</reference>
<dbReference type="PANTHER" id="PTHR30349">
    <property type="entry name" value="PHAGE INTEGRASE-RELATED"/>
    <property type="match status" value="1"/>
</dbReference>
<keyword evidence="2" id="KW-0229">DNA integration</keyword>
<evidence type="ECO:0000256" key="3">
    <source>
        <dbReference type="ARBA" id="ARBA00023125"/>
    </source>
</evidence>
<keyword evidence="4" id="KW-0233">DNA recombination</keyword>
<proteinExistence type="inferred from homology"/>
<dbReference type="Gene3D" id="1.10.443.10">
    <property type="entry name" value="Intergrase catalytic core"/>
    <property type="match status" value="1"/>
</dbReference>
<dbReference type="PROSITE" id="PS51898">
    <property type="entry name" value="TYR_RECOMBINASE"/>
    <property type="match status" value="1"/>
</dbReference>
<evidence type="ECO:0000313" key="8">
    <source>
        <dbReference type="EMBL" id="MEB3102869.1"/>
    </source>
</evidence>
<evidence type="ECO:0000259" key="7">
    <source>
        <dbReference type="PROSITE" id="PS51900"/>
    </source>
</evidence>
<dbReference type="EMBL" id="JAYJLD010000023">
    <property type="protein sequence ID" value="MEB3102869.1"/>
    <property type="molecule type" value="Genomic_DNA"/>
</dbReference>
<dbReference type="Proteomes" id="UP001310386">
    <property type="component" value="Unassembled WGS sequence"/>
</dbReference>
<dbReference type="InterPro" id="IPR011010">
    <property type="entry name" value="DNA_brk_join_enz"/>
</dbReference>
<dbReference type="InterPro" id="IPR002104">
    <property type="entry name" value="Integrase_catalytic"/>
</dbReference>
<dbReference type="Pfam" id="PF00589">
    <property type="entry name" value="Phage_integrase"/>
    <property type="match status" value="1"/>
</dbReference>
<keyword evidence="9" id="KW-1185">Reference proteome</keyword>
<dbReference type="SUPFAM" id="SSF56349">
    <property type="entry name" value="DNA breaking-rejoining enzymes"/>
    <property type="match status" value="1"/>
</dbReference>
<dbReference type="RefSeq" id="WP_371754992.1">
    <property type="nucleotide sequence ID" value="NZ_JAYJLD010000023.1"/>
</dbReference>
<accession>A0ABU5ZK70</accession>
<comment type="caution">
    <text evidence="8">The sequence shown here is derived from an EMBL/GenBank/DDBJ whole genome shotgun (WGS) entry which is preliminary data.</text>
</comment>
<feature type="domain" description="Core-binding (CB)" evidence="7">
    <location>
        <begin position="103"/>
        <end position="194"/>
    </location>
</feature>
<comment type="similarity">
    <text evidence="1">Belongs to the 'phage' integrase family.</text>
</comment>
<name>A0ABU5ZK70_9BACL</name>
<evidence type="ECO:0000259" key="6">
    <source>
        <dbReference type="PROSITE" id="PS51898"/>
    </source>
</evidence>
<organism evidence="8 9">
    <name type="scientific">Ferviditalea candida</name>
    <dbReference type="NCBI Taxonomy" id="3108399"/>
    <lineage>
        <taxon>Bacteria</taxon>
        <taxon>Bacillati</taxon>
        <taxon>Bacillota</taxon>
        <taxon>Bacilli</taxon>
        <taxon>Bacillales</taxon>
        <taxon>Paenibacillaceae</taxon>
        <taxon>Ferviditalea</taxon>
    </lineage>
</organism>
<gene>
    <name evidence="8" type="ORF">VF724_14510</name>
</gene>
<dbReference type="PANTHER" id="PTHR30349:SF41">
    <property type="entry name" value="INTEGRASE_RECOMBINASE PROTEIN MJ0367-RELATED"/>
    <property type="match status" value="1"/>
</dbReference>
<keyword evidence="3 5" id="KW-0238">DNA-binding</keyword>
<dbReference type="InterPro" id="IPR004107">
    <property type="entry name" value="Integrase_SAM-like_N"/>
</dbReference>